<evidence type="ECO:0000313" key="2">
    <source>
        <dbReference type="Proteomes" id="UP000007174"/>
    </source>
</evidence>
<dbReference type="AlphaFoldDB" id="H1V2Y1"/>
<reference evidence="2" key="1">
    <citation type="journal article" date="2012" name="Nat. Genet.">
        <title>Lifestyle transitions in plant pathogenic Colletotrichum fungi deciphered by genome and transcriptome analyses.</title>
        <authorList>
            <person name="O'Connell R.J."/>
            <person name="Thon M.R."/>
            <person name="Hacquard S."/>
            <person name="Amyotte S.G."/>
            <person name="Kleemann J."/>
            <person name="Torres M.F."/>
            <person name="Damm U."/>
            <person name="Buiate E.A."/>
            <person name="Epstein L."/>
            <person name="Alkan N."/>
            <person name="Altmueller J."/>
            <person name="Alvarado-Balderrama L."/>
            <person name="Bauser C.A."/>
            <person name="Becker C."/>
            <person name="Birren B.W."/>
            <person name="Chen Z."/>
            <person name="Choi J."/>
            <person name="Crouch J.A."/>
            <person name="Duvick J.P."/>
            <person name="Farman M.A."/>
            <person name="Gan P."/>
            <person name="Heiman D."/>
            <person name="Henrissat B."/>
            <person name="Howard R.J."/>
            <person name="Kabbage M."/>
            <person name="Koch C."/>
            <person name="Kracher B."/>
            <person name="Kubo Y."/>
            <person name="Law A.D."/>
            <person name="Lebrun M.-H."/>
            <person name="Lee Y.-H."/>
            <person name="Miyara I."/>
            <person name="Moore N."/>
            <person name="Neumann U."/>
            <person name="Nordstroem K."/>
            <person name="Panaccione D.G."/>
            <person name="Panstruga R."/>
            <person name="Place M."/>
            <person name="Proctor R.H."/>
            <person name="Prusky D."/>
            <person name="Rech G."/>
            <person name="Reinhardt R."/>
            <person name="Rollins J.A."/>
            <person name="Rounsley S."/>
            <person name="Schardl C.L."/>
            <person name="Schwartz D.C."/>
            <person name="Shenoy N."/>
            <person name="Shirasu K."/>
            <person name="Sikhakolli U.R."/>
            <person name="Stueber K."/>
            <person name="Sukno S.A."/>
            <person name="Sweigard J.A."/>
            <person name="Takano Y."/>
            <person name="Takahara H."/>
            <person name="Trail F."/>
            <person name="van der Does H.C."/>
            <person name="Voll L.M."/>
            <person name="Will I."/>
            <person name="Young S."/>
            <person name="Zeng Q."/>
            <person name="Zhang J."/>
            <person name="Zhou S."/>
            <person name="Dickman M.B."/>
            <person name="Schulze-Lefert P."/>
            <person name="Ver Loren van Themaat E."/>
            <person name="Ma L.-J."/>
            <person name="Vaillancourt L.J."/>
        </authorList>
    </citation>
    <scope>NUCLEOTIDE SEQUENCE [LARGE SCALE GENOMIC DNA]</scope>
    <source>
        <strain evidence="2">IMI 349063</strain>
    </source>
</reference>
<dbReference type="HOGENOM" id="CLU_1586356_0_0_1"/>
<proteinExistence type="predicted"/>
<evidence type="ECO:0000313" key="1">
    <source>
        <dbReference type="EMBL" id="CCF34583.1"/>
    </source>
</evidence>
<accession>H1V2Y1</accession>
<organism evidence="1 2">
    <name type="scientific">Colletotrichum higginsianum (strain IMI 349063)</name>
    <name type="common">Crucifer anthracnose fungus</name>
    <dbReference type="NCBI Taxonomy" id="759273"/>
    <lineage>
        <taxon>Eukaryota</taxon>
        <taxon>Fungi</taxon>
        <taxon>Dikarya</taxon>
        <taxon>Ascomycota</taxon>
        <taxon>Pezizomycotina</taxon>
        <taxon>Sordariomycetes</taxon>
        <taxon>Hypocreomycetidae</taxon>
        <taxon>Glomerellales</taxon>
        <taxon>Glomerellaceae</taxon>
        <taxon>Colletotrichum</taxon>
        <taxon>Colletotrichum destructivum species complex</taxon>
    </lineage>
</organism>
<name>H1V2Y1_COLHI</name>
<protein>
    <submittedName>
        <fullName evidence="1">Uncharacterized protein</fullName>
    </submittedName>
</protein>
<dbReference type="EMBL" id="CACQ02001196">
    <property type="protein sequence ID" value="CCF34583.1"/>
    <property type="molecule type" value="Genomic_DNA"/>
</dbReference>
<gene>
    <name evidence="1" type="ORF">CH063_06549</name>
</gene>
<sequence>MDMGWVQAGRHPHHFTDTRRTLYTHAHASTQAYTHTTHTLGEGYGTQTEVGGIPGKVRDSIEPPNSTGMVIRHKRWLGGTCHAIDSSMRQRSGSCRSYTAGSGKETNFLLCPKVALSGRLQVTEMRLASSLWSRVSGRGQQRSDGHRPPSYPPPAVSFIFYSILFYCI</sequence>
<dbReference type="Proteomes" id="UP000007174">
    <property type="component" value="Unassembled WGS sequence"/>
</dbReference>